<sequence>MKSCTRVKNACKICLQSVTNKTGVQCQGACKKWAHFTCLQYTPGKIADIKAGLITITCPCPNCNTQEPKEYLTDPPFTCNNQECPANKVPKCEKDDCPLNKPVSRGVSPAQIGPPPCGPACATAASRTTPPTSSPEMVRVASQPKKPSPPKVPLPEPSLPPCVSCTRQLPPCMSIPVVSEHATPPRAQSPRTCSPRAQSPRTVTPKRETSVRSSRTPSQRNVYAENKPITPQLKSASCSCMSKGTVELKSTKEMVNASNQNSVNFEDKPGVVKSGDCKASCSDSKLNKKDSKKVLLCSIQELCSTVGQLSAQIKDLMCKMMMSIDDKNN</sequence>
<feature type="compositionally biased region" description="Polar residues" evidence="1">
    <location>
        <begin position="211"/>
        <end position="221"/>
    </location>
</feature>
<gene>
    <name evidence="2" type="ORF">ABMA27_009578</name>
</gene>
<feature type="compositionally biased region" description="Pro residues" evidence="1">
    <location>
        <begin position="146"/>
        <end position="157"/>
    </location>
</feature>
<accession>A0ABR3H8E5</accession>
<dbReference type="SUPFAM" id="SSF57903">
    <property type="entry name" value="FYVE/PHD zinc finger"/>
    <property type="match status" value="1"/>
</dbReference>
<organism evidence="2 3">
    <name type="scientific">Loxostege sticticalis</name>
    <name type="common">Beet webworm moth</name>
    <dbReference type="NCBI Taxonomy" id="481309"/>
    <lineage>
        <taxon>Eukaryota</taxon>
        <taxon>Metazoa</taxon>
        <taxon>Ecdysozoa</taxon>
        <taxon>Arthropoda</taxon>
        <taxon>Hexapoda</taxon>
        <taxon>Insecta</taxon>
        <taxon>Pterygota</taxon>
        <taxon>Neoptera</taxon>
        <taxon>Endopterygota</taxon>
        <taxon>Lepidoptera</taxon>
        <taxon>Glossata</taxon>
        <taxon>Ditrysia</taxon>
        <taxon>Pyraloidea</taxon>
        <taxon>Crambidae</taxon>
        <taxon>Pyraustinae</taxon>
        <taxon>Loxostege</taxon>
    </lineage>
</organism>
<name>A0ABR3H8E5_LOXSC</name>
<reference evidence="2 3" key="1">
    <citation type="submission" date="2024-06" db="EMBL/GenBank/DDBJ databases">
        <title>A chromosome-level genome assembly of beet webworm, Loxostege sticticalis.</title>
        <authorList>
            <person name="Zhang Y."/>
        </authorList>
    </citation>
    <scope>NUCLEOTIDE SEQUENCE [LARGE SCALE GENOMIC DNA]</scope>
    <source>
        <strain evidence="2">AQ026</strain>
        <tissue evidence="2">Whole body</tissue>
    </source>
</reference>
<keyword evidence="3" id="KW-1185">Reference proteome</keyword>
<feature type="compositionally biased region" description="Low complexity" evidence="1">
    <location>
        <begin position="120"/>
        <end position="135"/>
    </location>
</feature>
<dbReference type="Proteomes" id="UP001549920">
    <property type="component" value="Unassembled WGS sequence"/>
</dbReference>
<feature type="region of interest" description="Disordered" evidence="1">
    <location>
        <begin position="120"/>
        <end position="157"/>
    </location>
</feature>
<dbReference type="EMBL" id="JBEUOH010000024">
    <property type="protein sequence ID" value="KAL0861066.1"/>
    <property type="molecule type" value="Genomic_DNA"/>
</dbReference>
<evidence type="ECO:0008006" key="4">
    <source>
        <dbReference type="Google" id="ProtNLM"/>
    </source>
</evidence>
<evidence type="ECO:0000256" key="1">
    <source>
        <dbReference type="SAM" id="MobiDB-lite"/>
    </source>
</evidence>
<evidence type="ECO:0000313" key="3">
    <source>
        <dbReference type="Proteomes" id="UP001549920"/>
    </source>
</evidence>
<dbReference type="InterPro" id="IPR011011">
    <property type="entry name" value="Znf_FYVE_PHD"/>
</dbReference>
<protein>
    <recommendedName>
        <fullName evidence="4">PHD-type domain-containing protein</fullName>
    </recommendedName>
</protein>
<evidence type="ECO:0000313" key="2">
    <source>
        <dbReference type="EMBL" id="KAL0861066.1"/>
    </source>
</evidence>
<comment type="caution">
    <text evidence="2">The sequence shown here is derived from an EMBL/GenBank/DDBJ whole genome shotgun (WGS) entry which is preliminary data.</text>
</comment>
<feature type="region of interest" description="Disordered" evidence="1">
    <location>
        <begin position="180"/>
        <end position="221"/>
    </location>
</feature>
<proteinExistence type="predicted"/>
<feature type="compositionally biased region" description="Polar residues" evidence="1">
    <location>
        <begin position="189"/>
        <end position="202"/>
    </location>
</feature>